<protein>
    <submittedName>
        <fullName evidence="2">Uncharacterized protein</fullName>
    </submittedName>
</protein>
<dbReference type="EMBL" id="GBRH01237255">
    <property type="protein sequence ID" value="JAD60640.1"/>
    <property type="molecule type" value="Transcribed_RNA"/>
</dbReference>
<reference evidence="2" key="2">
    <citation type="journal article" date="2015" name="Data Brief">
        <title>Shoot transcriptome of the giant reed, Arundo donax.</title>
        <authorList>
            <person name="Barrero R.A."/>
            <person name="Guerrero F.D."/>
            <person name="Moolhuijzen P."/>
            <person name="Goolsby J.A."/>
            <person name="Tidwell J."/>
            <person name="Bellgard S.E."/>
            <person name="Bellgard M.I."/>
        </authorList>
    </citation>
    <scope>NUCLEOTIDE SEQUENCE</scope>
    <source>
        <tissue evidence="2">Shoot tissue taken approximately 20 cm above the soil surface</tissue>
    </source>
</reference>
<dbReference type="AlphaFoldDB" id="A0A0A9BHH2"/>
<evidence type="ECO:0000256" key="1">
    <source>
        <dbReference type="SAM" id="MobiDB-lite"/>
    </source>
</evidence>
<accession>A0A0A9BHH2</accession>
<evidence type="ECO:0000313" key="2">
    <source>
        <dbReference type="EMBL" id="JAD60640.1"/>
    </source>
</evidence>
<proteinExistence type="predicted"/>
<organism evidence="2">
    <name type="scientific">Arundo donax</name>
    <name type="common">Giant reed</name>
    <name type="synonym">Donax arundinaceus</name>
    <dbReference type="NCBI Taxonomy" id="35708"/>
    <lineage>
        <taxon>Eukaryota</taxon>
        <taxon>Viridiplantae</taxon>
        <taxon>Streptophyta</taxon>
        <taxon>Embryophyta</taxon>
        <taxon>Tracheophyta</taxon>
        <taxon>Spermatophyta</taxon>
        <taxon>Magnoliopsida</taxon>
        <taxon>Liliopsida</taxon>
        <taxon>Poales</taxon>
        <taxon>Poaceae</taxon>
        <taxon>PACMAD clade</taxon>
        <taxon>Arundinoideae</taxon>
        <taxon>Arundineae</taxon>
        <taxon>Arundo</taxon>
    </lineage>
</organism>
<name>A0A0A9BHH2_ARUDO</name>
<reference evidence="2" key="1">
    <citation type="submission" date="2014-09" db="EMBL/GenBank/DDBJ databases">
        <authorList>
            <person name="Magalhaes I.L.F."/>
            <person name="Oliveira U."/>
            <person name="Santos F.R."/>
            <person name="Vidigal T.H.D.A."/>
            <person name="Brescovit A.D."/>
            <person name="Santos A.J."/>
        </authorList>
    </citation>
    <scope>NUCLEOTIDE SEQUENCE</scope>
    <source>
        <tissue evidence="2">Shoot tissue taken approximately 20 cm above the soil surface</tissue>
    </source>
</reference>
<sequence length="53" mass="5270">MEDAPGAAQSAAVGTARPSRAACSSNVEASVEAAPGQGRPRSGEPRRASKNGF</sequence>
<feature type="region of interest" description="Disordered" evidence="1">
    <location>
        <begin position="1"/>
        <end position="53"/>
    </location>
</feature>